<name>A0A9W7ZPJ1_9FUNG</name>
<dbReference type="Proteomes" id="UP001150569">
    <property type="component" value="Unassembled WGS sequence"/>
</dbReference>
<dbReference type="AlphaFoldDB" id="A0A9W7ZPJ1"/>
<accession>A0A9W7ZPJ1</accession>
<feature type="compositionally biased region" description="Polar residues" evidence="1">
    <location>
        <begin position="20"/>
        <end position="29"/>
    </location>
</feature>
<evidence type="ECO:0000313" key="2">
    <source>
        <dbReference type="EMBL" id="KAJ1910101.1"/>
    </source>
</evidence>
<sequence length="291" mass="32391">MTLGSASGHWGQGQYYRKPPTTSGLQSRVNPYDQAGSLDIEQFLNTCHTATDLNDFSTYQDWDPMNYPNGPMWSTPYADHGQEPSLAAQYPTNNHVNTHRIPPPPRISQPHPISTLIDFDGMQNQPSPGESHASTFVDSVSTLGLNSKAVLAAPTAFEMKKTFRSALTSFIDLLEEYGRQRTEGEQGRQAVVDKLKNRAVALKIRLDQGERVDLVYVLYYTPNRDGICFVDLGNADLPLDPEAVVDWPGLTFIGTIPRLDDRAVQIEEFTAMVARLNSIFSALGFWKQLQA</sequence>
<evidence type="ECO:0000313" key="3">
    <source>
        <dbReference type="Proteomes" id="UP001150569"/>
    </source>
</evidence>
<keyword evidence="3" id="KW-1185">Reference proteome</keyword>
<gene>
    <name evidence="2" type="ORF">IWQ60_010835</name>
</gene>
<organism evidence="2 3">
    <name type="scientific">Tieghemiomyces parasiticus</name>
    <dbReference type="NCBI Taxonomy" id="78921"/>
    <lineage>
        <taxon>Eukaryota</taxon>
        <taxon>Fungi</taxon>
        <taxon>Fungi incertae sedis</taxon>
        <taxon>Zoopagomycota</taxon>
        <taxon>Kickxellomycotina</taxon>
        <taxon>Dimargaritomycetes</taxon>
        <taxon>Dimargaritales</taxon>
        <taxon>Dimargaritaceae</taxon>
        <taxon>Tieghemiomyces</taxon>
    </lineage>
</organism>
<proteinExistence type="predicted"/>
<protein>
    <submittedName>
        <fullName evidence="2">Uncharacterized protein</fullName>
    </submittedName>
</protein>
<evidence type="ECO:0000256" key="1">
    <source>
        <dbReference type="SAM" id="MobiDB-lite"/>
    </source>
</evidence>
<dbReference type="EMBL" id="JANBPT010001095">
    <property type="protein sequence ID" value="KAJ1910101.1"/>
    <property type="molecule type" value="Genomic_DNA"/>
</dbReference>
<feature type="region of interest" description="Disordered" evidence="1">
    <location>
        <begin position="1"/>
        <end position="30"/>
    </location>
</feature>
<comment type="caution">
    <text evidence="2">The sequence shown here is derived from an EMBL/GenBank/DDBJ whole genome shotgun (WGS) entry which is preliminary data.</text>
</comment>
<reference evidence="2" key="1">
    <citation type="submission" date="2022-07" db="EMBL/GenBank/DDBJ databases">
        <title>Phylogenomic reconstructions and comparative analyses of Kickxellomycotina fungi.</title>
        <authorList>
            <person name="Reynolds N.K."/>
            <person name="Stajich J.E."/>
            <person name="Barry K."/>
            <person name="Grigoriev I.V."/>
            <person name="Crous P."/>
            <person name="Smith M.E."/>
        </authorList>
    </citation>
    <scope>NUCLEOTIDE SEQUENCE</scope>
    <source>
        <strain evidence="2">RSA 861</strain>
    </source>
</reference>